<dbReference type="InterPro" id="IPR001789">
    <property type="entry name" value="Sig_transdc_resp-reg_receiver"/>
</dbReference>
<sequence length="69" mass="7851">MIYCVEDDRNIRELVVYTLSSTGMEAEGFEDGEVFFKALAERLPELILLDIMLPGDDGLTILKKLKEDK</sequence>
<reference evidence="6" key="2">
    <citation type="submission" date="2021-04" db="EMBL/GenBank/DDBJ databases">
        <authorList>
            <person name="Gilroy R."/>
        </authorList>
    </citation>
    <scope>NUCLEOTIDE SEQUENCE</scope>
    <source>
        <strain evidence="6">ChiGjej1B1-13045</strain>
    </source>
</reference>
<keyword evidence="2 4" id="KW-0597">Phosphoprotein</keyword>
<evidence type="ECO:0000259" key="5">
    <source>
        <dbReference type="PROSITE" id="PS50110"/>
    </source>
</evidence>
<comment type="function">
    <text evidence="3">May play the central regulatory role in sporulation. It may be an element of the effector pathway responsible for the activation of sporulation genes in response to nutritional stress. Spo0A may act in concert with spo0H (a sigma factor) to control the expression of some genes that are critical to the sporulation process.</text>
</comment>
<evidence type="ECO:0000256" key="3">
    <source>
        <dbReference type="ARBA" id="ARBA00024867"/>
    </source>
</evidence>
<dbReference type="AlphaFoldDB" id="A0A9D2DAL2"/>
<evidence type="ECO:0000256" key="1">
    <source>
        <dbReference type="ARBA" id="ARBA00018672"/>
    </source>
</evidence>
<dbReference type="PROSITE" id="PS50110">
    <property type="entry name" value="RESPONSE_REGULATORY"/>
    <property type="match status" value="1"/>
</dbReference>
<protein>
    <recommendedName>
        <fullName evidence="1">Stage 0 sporulation protein A homolog</fullName>
    </recommendedName>
</protein>
<evidence type="ECO:0000313" key="6">
    <source>
        <dbReference type="EMBL" id="HIZ13535.1"/>
    </source>
</evidence>
<evidence type="ECO:0000256" key="4">
    <source>
        <dbReference type="PROSITE-ProRule" id="PRU00169"/>
    </source>
</evidence>
<dbReference type="Gene3D" id="3.40.50.2300">
    <property type="match status" value="1"/>
</dbReference>
<evidence type="ECO:0000313" key="7">
    <source>
        <dbReference type="Proteomes" id="UP000824017"/>
    </source>
</evidence>
<feature type="modified residue" description="4-aspartylphosphate" evidence="4">
    <location>
        <position position="50"/>
    </location>
</feature>
<feature type="domain" description="Response regulatory" evidence="5">
    <location>
        <begin position="1"/>
        <end position="69"/>
    </location>
</feature>
<comment type="caution">
    <text evidence="6">The sequence shown here is derived from an EMBL/GenBank/DDBJ whole genome shotgun (WGS) entry which is preliminary data.</text>
</comment>
<dbReference type="PANTHER" id="PTHR44591:SF3">
    <property type="entry name" value="RESPONSE REGULATORY DOMAIN-CONTAINING PROTEIN"/>
    <property type="match status" value="1"/>
</dbReference>
<dbReference type="EMBL" id="DXCD01000168">
    <property type="protein sequence ID" value="HIZ13535.1"/>
    <property type="molecule type" value="Genomic_DNA"/>
</dbReference>
<reference evidence="6" key="1">
    <citation type="journal article" date="2021" name="PeerJ">
        <title>Extensive microbial diversity within the chicken gut microbiome revealed by metagenomics and culture.</title>
        <authorList>
            <person name="Gilroy R."/>
            <person name="Ravi A."/>
            <person name="Getino M."/>
            <person name="Pursley I."/>
            <person name="Horton D.L."/>
            <person name="Alikhan N.F."/>
            <person name="Baker D."/>
            <person name="Gharbi K."/>
            <person name="Hall N."/>
            <person name="Watson M."/>
            <person name="Adriaenssens E.M."/>
            <person name="Foster-Nyarko E."/>
            <person name="Jarju S."/>
            <person name="Secka A."/>
            <person name="Antonio M."/>
            <person name="Oren A."/>
            <person name="Chaudhuri R.R."/>
            <person name="La Ragione R."/>
            <person name="Hildebrand F."/>
            <person name="Pallen M.J."/>
        </authorList>
    </citation>
    <scope>NUCLEOTIDE SEQUENCE</scope>
    <source>
        <strain evidence="6">ChiGjej1B1-13045</strain>
    </source>
</reference>
<dbReference type="PANTHER" id="PTHR44591">
    <property type="entry name" value="STRESS RESPONSE REGULATOR PROTEIN 1"/>
    <property type="match status" value="1"/>
</dbReference>
<dbReference type="SUPFAM" id="SSF52172">
    <property type="entry name" value="CheY-like"/>
    <property type="match status" value="1"/>
</dbReference>
<organism evidence="6 7">
    <name type="scientific">Candidatus Mediterraneibacter stercorigallinarum</name>
    <dbReference type="NCBI Taxonomy" id="2838686"/>
    <lineage>
        <taxon>Bacteria</taxon>
        <taxon>Bacillati</taxon>
        <taxon>Bacillota</taxon>
        <taxon>Clostridia</taxon>
        <taxon>Lachnospirales</taxon>
        <taxon>Lachnospiraceae</taxon>
        <taxon>Mediterraneibacter</taxon>
    </lineage>
</organism>
<feature type="non-terminal residue" evidence="6">
    <location>
        <position position="69"/>
    </location>
</feature>
<accession>A0A9D2DAL2</accession>
<dbReference type="InterPro" id="IPR050595">
    <property type="entry name" value="Bact_response_regulator"/>
</dbReference>
<dbReference type="GO" id="GO:0000160">
    <property type="term" value="P:phosphorelay signal transduction system"/>
    <property type="evidence" value="ECO:0007669"/>
    <property type="project" value="InterPro"/>
</dbReference>
<evidence type="ECO:0000256" key="2">
    <source>
        <dbReference type="ARBA" id="ARBA00022553"/>
    </source>
</evidence>
<gene>
    <name evidence="6" type="ORF">H9817_06380</name>
</gene>
<dbReference type="Pfam" id="PF00072">
    <property type="entry name" value="Response_reg"/>
    <property type="match status" value="1"/>
</dbReference>
<dbReference type="Proteomes" id="UP000824017">
    <property type="component" value="Unassembled WGS sequence"/>
</dbReference>
<name>A0A9D2DAL2_9FIRM</name>
<proteinExistence type="predicted"/>
<dbReference type="InterPro" id="IPR011006">
    <property type="entry name" value="CheY-like_superfamily"/>
</dbReference>